<keyword evidence="4 10" id="KW-0808">Transferase</keyword>
<evidence type="ECO:0000256" key="4">
    <source>
        <dbReference type="ARBA" id="ARBA00022679"/>
    </source>
</evidence>
<dbReference type="Proteomes" id="UP000199438">
    <property type="component" value="Unassembled WGS sequence"/>
</dbReference>
<evidence type="ECO:0000256" key="2">
    <source>
        <dbReference type="ARBA" id="ARBA00022475"/>
    </source>
</evidence>
<organism evidence="10 11">
    <name type="scientific">Zunongwangia mangrovi</name>
    <dbReference type="NCBI Taxonomy" id="1334022"/>
    <lineage>
        <taxon>Bacteria</taxon>
        <taxon>Pseudomonadati</taxon>
        <taxon>Bacteroidota</taxon>
        <taxon>Flavobacteriia</taxon>
        <taxon>Flavobacteriales</taxon>
        <taxon>Flavobacteriaceae</taxon>
        <taxon>Zunongwangia</taxon>
    </lineage>
</organism>
<evidence type="ECO:0000259" key="9">
    <source>
        <dbReference type="Pfam" id="PF13231"/>
    </source>
</evidence>
<keyword evidence="5 8" id="KW-0812">Transmembrane</keyword>
<dbReference type="RefSeq" id="WP_245758599.1">
    <property type="nucleotide sequence ID" value="NZ_FOKV01000002.1"/>
</dbReference>
<dbReference type="Pfam" id="PF13231">
    <property type="entry name" value="PMT_2"/>
    <property type="match status" value="1"/>
</dbReference>
<feature type="transmembrane region" description="Helical" evidence="8">
    <location>
        <begin position="317"/>
        <end position="335"/>
    </location>
</feature>
<evidence type="ECO:0000313" key="11">
    <source>
        <dbReference type="Proteomes" id="UP000199438"/>
    </source>
</evidence>
<keyword evidence="7 8" id="KW-0472">Membrane</keyword>
<feature type="transmembrane region" description="Helical" evidence="8">
    <location>
        <begin position="246"/>
        <end position="262"/>
    </location>
</feature>
<keyword evidence="3 10" id="KW-0328">Glycosyltransferase</keyword>
<evidence type="ECO:0000256" key="3">
    <source>
        <dbReference type="ARBA" id="ARBA00022676"/>
    </source>
</evidence>
<dbReference type="GO" id="GO:0016763">
    <property type="term" value="F:pentosyltransferase activity"/>
    <property type="evidence" value="ECO:0007669"/>
    <property type="project" value="TreeGrafter"/>
</dbReference>
<keyword evidence="6 8" id="KW-1133">Transmembrane helix</keyword>
<gene>
    <name evidence="10" type="ORF">SAMN04487907_102205</name>
</gene>
<feature type="transmembrane region" description="Helical" evidence="8">
    <location>
        <begin position="103"/>
        <end position="119"/>
    </location>
</feature>
<dbReference type="PANTHER" id="PTHR33908">
    <property type="entry name" value="MANNOSYLTRANSFERASE YKCB-RELATED"/>
    <property type="match status" value="1"/>
</dbReference>
<feature type="transmembrane region" description="Helical" evidence="8">
    <location>
        <begin position="76"/>
        <end position="97"/>
    </location>
</feature>
<evidence type="ECO:0000256" key="6">
    <source>
        <dbReference type="ARBA" id="ARBA00022989"/>
    </source>
</evidence>
<feature type="transmembrane region" description="Helical" evidence="8">
    <location>
        <begin position="126"/>
        <end position="145"/>
    </location>
</feature>
<protein>
    <submittedName>
        <fullName evidence="10">Dolichyl-phosphate-mannose-protein mannosyltransferase</fullName>
    </submittedName>
</protein>
<feature type="domain" description="Glycosyltransferase RgtA/B/C/D-like" evidence="9">
    <location>
        <begin position="53"/>
        <end position="211"/>
    </location>
</feature>
<dbReference type="PANTHER" id="PTHR33908:SF11">
    <property type="entry name" value="MEMBRANE PROTEIN"/>
    <property type="match status" value="1"/>
</dbReference>
<proteinExistence type="predicted"/>
<feature type="transmembrane region" description="Helical" evidence="8">
    <location>
        <begin position="151"/>
        <end position="181"/>
    </location>
</feature>
<dbReference type="AlphaFoldDB" id="A0A1I1GBK6"/>
<dbReference type="STRING" id="1334022.SAMN04487907_102205"/>
<dbReference type="InterPro" id="IPR050297">
    <property type="entry name" value="LipidA_mod_glycosyltrf_83"/>
</dbReference>
<evidence type="ECO:0000256" key="5">
    <source>
        <dbReference type="ARBA" id="ARBA00022692"/>
    </source>
</evidence>
<comment type="subcellular location">
    <subcellularLocation>
        <location evidence="1">Cell membrane</location>
        <topology evidence="1">Multi-pass membrane protein</topology>
    </subcellularLocation>
</comment>
<keyword evidence="11" id="KW-1185">Reference proteome</keyword>
<keyword evidence="2" id="KW-1003">Cell membrane</keyword>
<evidence type="ECO:0000256" key="7">
    <source>
        <dbReference type="ARBA" id="ARBA00023136"/>
    </source>
</evidence>
<evidence type="ECO:0000313" key="10">
    <source>
        <dbReference type="EMBL" id="SFC09099.1"/>
    </source>
</evidence>
<evidence type="ECO:0000256" key="1">
    <source>
        <dbReference type="ARBA" id="ARBA00004651"/>
    </source>
</evidence>
<dbReference type="EMBL" id="FOKV01000002">
    <property type="protein sequence ID" value="SFC09099.1"/>
    <property type="molecule type" value="Genomic_DNA"/>
</dbReference>
<accession>A0A1I1GBK6</accession>
<feature type="transmembrane region" description="Helical" evidence="8">
    <location>
        <begin position="193"/>
        <end position="213"/>
    </location>
</feature>
<dbReference type="GO" id="GO:0005886">
    <property type="term" value="C:plasma membrane"/>
    <property type="evidence" value="ECO:0007669"/>
    <property type="project" value="UniProtKB-SubCell"/>
</dbReference>
<dbReference type="InterPro" id="IPR038731">
    <property type="entry name" value="RgtA/B/C-like"/>
</dbReference>
<name>A0A1I1GBK6_9FLAO</name>
<dbReference type="GO" id="GO:0009103">
    <property type="term" value="P:lipopolysaccharide biosynthetic process"/>
    <property type="evidence" value="ECO:0007669"/>
    <property type="project" value="UniProtKB-ARBA"/>
</dbReference>
<feature type="transmembrane region" description="Helical" evidence="8">
    <location>
        <begin position="292"/>
        <end position="310"/>
    </location>
</feature>
<feature type="transmembrane region" description="Helical" evidence="8">
    <location>
        <begin position="269"/>
        <end position="286"/>
    </location>
</feature>
<feature type="transmembrane region" description="Helical" evidence="8">
    <location>
        <begin position="7"/>
        <end position="25"/>
    </location>
</feature>
<sequence length="498" mass="57939">MIALKKFFPVIFVLSLVKLCIQLLGNRNYGFHRDELLHLSVSEHLDWGFMEFPPFIAFLGKFSYWFFDYSLMGVRLFPTFSGVAILILCCLICIELGGKKQAILLSGICILAFLPFYRNHTLFQPVAFNQLFWTLGFYFYIRFINSENKKYLVYLGITLGFGLLNKYTIVIWTFGILISILFYRKGNLFRNKWMYFSAILALLIFLPNIIWQIDHDFPILKHLQALKEHQLEEINPWRFGLAQLDYPFTLLVSILGIIGLFIDEKLKKYKSVAIACLVIFGLMWILKSKAYYVFGIYPILFAAGSAKVSFIFNKKPVWIYAISIIVLMTSVYFIPEATPILSVENYIEYADLKGNNGRVELTSDYADMFGWEEQVKLVDSVYQSLSTAEQQKTVIWAENYGEAGAIKILGKKYDLPNPISRHGSFWTWGYGNKNAEIWISLGNEKEVLNSVFEDIKLIKTITHKYAVDEENNIPLYICRTPKVDIEDWWQQYKDHIYD</sequence>
<feature type="transmembrane region" description="Helical" evidence="8">
    <location>
        <begin position="45"/>
        <end position="64"/>
    </location>
</feature>
<evidence type="ECO:0000256" key="8">
    <source>
        <dbReference type="SAM" id="Phobius"/>
    </source>
</evidence>
<reference evidence="11" key="1">
    <citation type="submission" date="2016-10" db="EMBL/GenBank/DDBJ databases">
        <authorList>
            <person name="Varghese N."/>
            <person name="Submissions S."/>
        </authorList>
    </citation>
    <scope>NUCLEOTIDE SEQUENCE [LARGE SCALE GENOMIC DNA]</scope>
    <source>
        <strain evidence="11">DSM 24499</strain>
    </source>
</reference>